<dbReference type="Proteomes" id="UP000062160">
    <property type="component" value="Unassembled WGS sequence"/>
</dbReference>
<feature type="domain" description="ABC transporter" evidence="4">
    <location>
        <begin position="8"/>
        <end position="256"/>
    </location>
</feature>
<dbReference type="Pfam" id="PF12399">
    <property type="entry name" value="BCA_ABC_TP_C"/>
    <property type="match status" value="1"/>
</dbReference>
<dbReference type="PANTHER" id="PTHR45772:SF7">
    <property type="entry name" value="AMINO ACID ABC TRANSPORTER ATP-BINDING PROTEIN"/>
    <property type="match status" value="1"/>
</dbReference>
<dbReference type="GO" id="GO:1903805">
    <property type="term" value="P:L-valine import across plasma membrane"/>
    <property type="evidence" value="ECO:0007669"/>
    <property type="project" value="TreeGrafter"/>
</dbReference>
<dbReference type="STRING" id="224999.GCA_001485475_01288"/>
<dbReference type="Pfam" id="PF00005">
    <property type="entry name" value="ABC_tran"/>
    <property type="match status" value="1"/>
</dbReference>
<dbReference type="FunFam" id="3.40.50.300:FF:000421">
    <property type="entry name" value="Branched-chain amino acid ABC transporter ATP-binding protein"/>
    <property type="match status" value="1"/>
</dbReference>
<dbReference type="GO" id="GO:0042941">
    <property type="term" value="P:D-alanine transmembrane transport"/>
    <property type="evidence" value="ECO:0007669"/>
    <property type="project" value="TreeGrafter"/>
</dbReference>
<dbReference type="GO" id="GO:1903806">
    <property type="term" value="P:L-isoleucine import across plasma membrane"/>
    <property type="evidence" value="ECO:0007669"/>
    <property type="project" value="TreeGrafter"/>
</dbReference>
<dbReference type="InterPro" id="IPR003593">
    <property type="entry name" value="AAA+_ATPase"/>
</dbReference>
<dbReference type="PANTHER" id="PTHR45772">
    <property type="entry name" value="CONSERVED COMPONENT OF ABC TRANSPORTER FOR NATURAL AMINO ACIDS-RELATED"/>
    <property type="match status" value="1"/>
</dbReference>
<evidence type="ECO:0000256" key="2">
    <source>
        <dbReference type="ARBA" id="ARBA00022741"/>
    </source>
</evidence>
<dbReference type="OrthoDB" id="9779136at2"/>
<dbReference type="AlphaFoldDB" id="A0A0U9HEM6"/>
<dbReference type="RefSeq" id="WP_059032670.1">
    <property type="nucleotide sequence ID" value="NZ_DF977001.1"/>
</dbReference>
<dbReference type="SUPFAM" id="SSF52540">
    <property type="entry name" value="P-loop containing nucleoside triphosphate hydrolases"/>
    <property type="match status" value="1"/>
</dbReference>
<dbReference type="InterPro" id="IPR027417">
    <property type="entry name" value="P-loop_NTPase"/>
</dbReference>
<keyword evidence="3 5" id="KW-0067">ATP-binding</keyword>
<dbReference type="GO" id="GO:0015808">
    <property type="term" value="P:L-alanine transport"/>
    <property type="evidence" value="ECO:0007669"/>
    <property type="project" value="TreeGrafter"/>
</dbReference>
<dbReference type="GO" id="GO:0015192">
    <property type="term" value="F:L-phenylalanine transmembrane transporter activity"/>
    <property type="evidence" value="ECO:0007669"/>
    <property type="project" value="TreeGrafter"/>
</dbReference>
<dbReference type="GO" id="GO:0005886">
    <property type="term" value="C:plasma membrane"/>
    <property type="evidence" value="ECO:0007669"/>
    <property type="project" value="TreeGrafter"/>
</dbReference>
<dbReference type="InterPro" id="IPR003439">
    <property type="entry name" value="ABC_transporter-like_ATP-bd"/>
</dbReference>
<dbReference type="GO" id="GO:0005304">
    <property type="term" value="F:L-valine transmembrane transporter activity"/>
    <property type="evidence" value="ECO:0007669"/>
    <property type="project" value="TreeGrafter"/>
</dbReference>
<proteinExistence type="predicted"/>
<dbReference type="EMBL" id="DF977001">
    <property type="protein sequence ID" value="GAQ25273.1"/>
    <property type="molecule type" value="Genomic_DNA"/>
</dbReference>
<accession>A0A0U9HEM6</accession>
<keyword evidence="1" id="KW-0813">Transport</keyword>
<evidence type="ECO:0000256" key="3">
    <source>
        <dbReference type="ARBA" id="ARBA00022840"/>
    </source>
</evidence>
<name>A0A0U9HEM6_9FIRM</name>
<organism evidence="5">
    <name type="scientific">Tepidanaerobacter syntrophicus</name>
    <dbReference type="NCBI Taxonomy" id="224999"/>
    <lineage>
        <taxon>Bacteria</taxon>
        <taxon>Bacillati</taxon>
        <taxon>Bacillota</taxon>
        <taxon>Clostridia</taxon>
        <taxon>Thermosediminibacterales</taxon>
        <taxon>Tepidanaerobacteraceae</taxon>
        <taxon>Tepidanaerobacter</taxon>
    </lineage>
</organism>
<dbReference type="InterPro" id="IPR032823">
    <property type="entry name" value="BCA_ABC_TP_C"/>
</dbReference>
<evidence type="ECO:0000313" key="5">
    <source>
        <dbReference type="EMBL" id="GAQ25273.1"/>
    </source>
</evidence>
<evidence type="ECO:0000256" key="1">
    <source>
        <dbReference type="ARBA" id="ARBA00022448"/>
    </source>
</evidence>
<gene>
    <name evidence="5" type="ORF">TSYNT_7292</name>
</gene>
<dbReference type="SMART" id="SM00382">
    <property type="entry name" value="AAA"/>
    <property type="match status" value="1"/>
</dbReference>
<dbReference type="PROSITE" id="PS50893">
    <property type="entry name" value="ABC_TRANSPORTER_2"/>
    <property type="match status" value="1"/>
</dbReference>
<protein>
    <submittedName>
        <fullName evidence="5">Branched-chain amino acid transport system ATP-binding protein</fullName>
    </submittedName>
</protein>
<dbReference type="GO" id="GO:0005524">
    <property type="term" value="F:ATP binding"/>
    <property type="evidence" value="ECO:0007669"/>
    <property type="project" value="UniProtKB-KW"/>
</dbReference>
<reference evidence="5" key="1">
    <citation type="journal article" date="2016" name="Genome Announc.">
        <title>Draft Genome Sequence of the Syntrophic Lactate-Degrading Bacterium Tepidanaerobacter syntrophicus JLT.</title>
        <authorList>
            <person name="Matsuura N."/>
            <person name="Ohashi A."/>
            <person name="Tourlousse D.M."/>
            <person name="Sekiguchi Y."/>
        </authorList>
    </citation>
    <scope>NUCLEOTIDE SEQUENCE [LARGE SCALE GENOMIC DNA]</scope>
    <source>
        <strain evidence="5">JL</strain>
    </source>
</reference>
<dbReference type="CDD" id="cd03219">
    <property type="entry name" value="ABC_Mj1267_LivG_branched"/>
    <property type="match status" value="1"/>
</dbReference>
<dbReference type="Gene3D" id="3.40.50.300">
    <property type="entry name" value="P-loop containing nucleotide triphosphate hydrolases"/>
    <property type="match status" value="1"/>
</dbReference>
<dbReference type="InterPro" id="IPR051120">
    <property type="entry name" value="ABC_AA/LPS_Transport"/>
</dbReference>
<dbReference type="GO" id="GO:0015188">
    <property type="term" value="F:L-isoleucine transmembrane transporter activity"/>
    <property type="evidence" value="ECO:0007669"/>
    <property type="project" value="TreeGrafter"/>
</dbReference>
<evidence type="ECO:0000259" key="4">
    <source>
        <dbReference type="PROSITE" id="PS50893"/>
    </source>
</evidence>
<keyword evidence="2" id="KW-0547">Nucleotide-binding</keyword>
<keyword evidence="6" id="KW-1185">Reference proteome</keyword>
<sequence>MSEQDVVLKIDHVVKRFGGITAVNDVSIRIAKQSIHGIIGPNGAGKTTLFNMITGIYNTTAGSIFFNGKKINGKQTHEIAELGIARTFQNIRLFNDLTVYQNLLTACQKNITYGLFDGFLRTSKCKTQEMSADKICKNMMIEVGLSEYKEQKAGNLPYGTQRRLEIARALLTNPSILLLDEPAAGMNEDESLQLSNFIKEIRLNNDITIIIIDHHMDVIMNICDLISVLNFGSLLAEGTPKEIQKNQRVIEAYLGVDE</sequence>
<dbReference type="GO" id="GO:0016887">
    <property type="term" value="F:ATP hydrolysis activity"/>
    <property type="evidence" value="ECO:0007669"/>
    <property type="project" value="InterPro"/>
</dbReference>
<evidence type="ECO:0000313" key="6">
    <source>
        <dbReference type="Proteomes" id="UP000062160"/>
    </source>
</evidence>